<feature type="transmembrane region" description="Helical" evidence="7">
    <location>
        <begin position="265"/>
        <end position="282"/>
    </location>
</feature>
<evidence type="ECO:0000256" key="4">
    <source>
        <dbReference type="ARBA" id="ARBA00022989"/>
    </source>
</evidence>
<evidence type="ECO:0000256" key="2">
    <source>
        <dbReference type="ARBA" id="ARBA00022448"/>
    </source>
</evidence>
<feature type="transmembrane region" description="Helical" evidence="7">
    <location>
        <begin position="337"/>
        <end position="359"/>
    </location>
</feature>
<dbReference type="Proteomes" id="UP000094444">
    <property type="component" value="Unassembled WGS sequence"/>
</dbReference>
<proteinExistence type="predicted"/>
<feature type="transmembrane region" description="Helical" evidence="7">
    <location>
        <begin position="294"/>
        <end position="325"/>
    </location>
</feature>
<evidence type="ECO:0000256" key="3">
    <source>
        <dbReference type="ARBA" id="ARBA00022692"/>
    </source>
</evidence>
<gene>
    <name evidence="8" type="ORF">DHEL01_v212593</name>
</gene>
<dbReference type="PANTHER" id="PTHR23504">
    <property type="entry name" value="MAJOR FACILITATOR SUPERFAMILY DOMAIN-CONTAINING PROTEIN 10"/>
    <property type="match status" value="1"/>
</dbReference>
<dbReference type="SUPFAM" id="SSF103473">
    <property type="entry name" value="MFS general substrate transporter"/>
    <property type="match status" value="1"/>
</dbReference>
<keyword evidence="9" id="KW-1185">Reference proteome</keyword>
<organism evidence="8 9">
    <name type="scientific">Diaporthe helianthi</name>
    <dbReference type="NCBI Taxonomy" id="158607"/>
    <lineage>
        <taxon>Eukaryota</taxon>
        <taxon>Fungi</taxon>
        <taxon>Dikarya</taxon>
        <taxon>Ascomycota</taxon>
        <taxon>Pezizomycotina</taxon>
        <taxon>Sordariomycetes</taxon>
        <taxon>Sordariomycetidae</taxon>
        <taxon>Diaporthales</taxon>
        <taxon>Diaporthaceae</taxon>
        <taxon>Diaporthe</taxon>
    </lineage>
</organism>
<evidence type="ECO:0000256" key="5">
    <source>
        <dbReference type="ARBA" id="ARBA00023136"/>
    </source>
</evidence>
<feature type="transmembrane region" description="Helical" evidence="7">
    <location>
        <begin position="365"/>
        <end position="387"/>
    </location>
</feature>
<reference evidence="8" key="1">
    <citation type="submission" date="2017-09" db="EMBL/GenBank/DDBJ databases">
        <title>Polyketide synthases of a Diaporthe helianthi virulent isolate.</title>
        <authorList>
            <person name="Baroncelli R."/>
        </authorList>
    </citation>
    <scope>NUCLEOTIDE SEQUENCE [LARGE SCALE GENOMIC DNA]</scope>
    <source>
        <strain evidence="8">7/96</strain>
    </source>
</reference>
<keyword evidence="4 7" id="KW-1133">Transmembrane helix</keyword>
<keyword evidence="2" id="KW-0813">Transport</keyword>
<evidence type="ECO:0008006" key="10">
    <source>
        <dbReference type="Google" id="ProtNLM"/>
    </source>
</evidence>
<feature type="region of interest" description="Disordered" evidence="6">
    <location>
        <begin position="116"/>
        <end position="161"/>
    </location>
</feature>
<dbReference type="InParanoid" id="A0A2P5HFJ3"/>
<evidence type="ECO:0000256" key="1">
    <source>
        <dbReference type="ARBA" id="ARBA00004141"/>
    </source>
</evidence>
<dbReference type="InterPro" id="IPR036259">
    <property type="entry name" value="MFS_trans_sf"/>
</dbReference>
<dbReference type="EMBL" id="MAVT02002783">
    <property type="protein sequence ID" value="POS69013.1"/>
    <property type="molecule type" value="Genomic_DNA"/>
</dbReference>
<feature type="transmembrane region" description="Helical" evidence="7">
    <location>
        <begin position="47"/>
        <end position="64"/>
    </location>
</feature>
<dbReference type="OrthoDB" id="10262656at2759"/>
<name>A0A2P5HFJ3_DIAHE</name>
<protein>
    <recommendedName>
        <fullName evidence="10">Major facilitator superfamily transporter</fullName>
    </recommendedName>
</protein>
<dbReference type="AlphaFoldDB" id="A0A2P5HFJ3"/>
<dbReference type="GO" id="GO:0016020">
    <property type="term" value="C:membrane"/>
    <property type="evidence" value="ECO:0007669"/>
    <property type="project" value="UniProtKB-SubCell"/>
</dbReference>
<feature type="transmembrane region" description="Helical" evidence="7">
    <location>
        <begin position="174"/>
        <end position="196"/>
    </location>
</feature>
<evidence type="ECO:0000313" key="9">
    <source>
        <dbReference type="Proteomes" id="UP000094444"/>
    </source>
</evidence>
<sequence length="402" mass="43320">MTTMAATLSTLLSPLMGGQLADLASTYPEKFGNNWFLKKYPYATPAFVNASMLLISFVAIFFFLEETHPQKKGGPDLGLAISRRVLSWLGSQKKHDASSSAFDDENSTEMEAVPFMKGDGMETDNGDAEHLLNSDDESDDGEQGKKNIGLPTPSPEKTKTPPVLPLRRIWTRNLVLMLLVTVIHDGHIGAYTVLWVNFLSDPPAKGVNDSLPFRFSGGPGMTPSEIGFTLSIVGACGLPIQFFVYPKVIHKLGALKTWQGFMRGFPLIYSAAPFVAVVSKLTKSVATEHGQPPAVWVLIALIQVTLIFCAVFVTPTALMLTRLVCPHPSALARTHSISYVASGVGRALGASLGALVYSYGTSHSFTGLAFWSAAAVGVCVCCMAMACRQGDGHEIWLEGDEE</sequence>
<accession>A0A2P5HFJ3</accession>
<keyword evidence="5 7" id="KW-0472">Membrane</keyword>
<feature type="transmembrane region" description="Helical" evidence="7">
    <location>
        <begin position="226"/>
        <end position="245"/>
    </location>
</feature>
<keyword evidence="3 7" id="KW-0812">Transmembrane</keyword>
<dbReference type="Gene3D" id="1.20.1250.20">
    <property type="entry name" value="MFS general substrate transporter like domains"/>
    <property type="match status" value="1"/>
</dbReference>
<evidence type="ECO:0000313" key="8">
    <source>
        <dbReference type="EMBL" id="POS69013.1"/>
    </source>
</evidence>
<evidence type="ECO:0000256" key="6">
    <source>
        <dbReference type="SAM" id="MobiDB-lite"/>
    </source>
</evidence>
<comment type="subcellular location">
    <subcellularLocation>
        <location evidence="1">Membrane</location>
        <topology evidence="1">Multi-pass membrane protein</topology>
    </subcellularLocation>
</comment>
<evidence type="ECO:0000256" key="7">
    <source>
        <dbReference type="SAM" id="Phobius"/>
    </source>
</evidence>
<dbReference type="PANTHER" id="PTHR23504:SF6">
    <property type="entry name" value="MULTIDRUG TRANSPORTER, PUTATIVE (AFU_ORTHOLOGUE AFUA_4G08740)-RELATED"/>
    <property type="match status" value="1"/>
</dbReference>
<comment type="caution">
    <text evidence="8">The sequence shown here is derived from an EMBL/GenBank/DDBJ whole genome shotgun (WGS) entry which is preliminary data.</text>
</comment>